<name>A0A8C0EIE8_BUBBB</name>
<protein>
    <recommendedName>
        <fullName evidence="5">Interferon gamma</fullName>
    </recommendedName>
</protein>
<evidence type="ECO:0008006" key="5">
    <source>
        <dbReference type="Google" id="ProtNLM"/>
    </source>
</evidence>
<feature type="region of interest" description="Disordered" evidence="1">
    <location>
        <begin position="84"/>
        <end position="112"/>
    </location>
</feature>
<dbReference type="Ensembl" id="ENSBOBT00000001891.1">
    <property type="protein sequence ID" value="ENSBOBP00000001859.1"/>
    <property type="gene ID" value="ENSBOBG00000001244.1"/>
</dbReference>
<reference evidence="3" key="2">
    <citation type="submission" date="2025-09" db="UniProtKB">
        <authorList>
            <consortium name="Ensembl"/>
        </authorList>
    </citation>
    <scope>IDENTIFICATION</scope>
</reference>
<dbReference type="AlphaFoldDB" id="A0A8C0EIE8"/>
<dbReference type="PANTHER" id="PTHR14735:SF1">
    <property type="entry name" value="COILED-COIL DOMAIN-CONTAINING PROTEIN 134"/>
    <property type="match status" value="1"/>
</dbReference>
<organism evidence="3 4">
    <name type="scientific">Bubo bubo</name>
    <name type="common">Eurasian eagle-owl</name>
    <name type="synonym">Strix bubo</name>
    <dbReference type="NCBI Taxonomy" id="30461"/>
    <lineage>
        <taxon>Eukaryota</taxon>
        <taxon>Metazoa</taxon>
        <taxon>Chordata</taxon>
        <taxon>Craniata</taxon>
        <taxon>Vertebrata</taxon>
        <taxon>Euteleostomi</taxon>
        <taxon>Archelosauria</taxon>
        <taxon>Archosauria</taxon>
        <taxon>Dinosauria</taxon>
        <taxon>Saurischia</taxon>
        <taxon>Theropoda</taxon>
        <taxon>Coelurosauria</taxon>
        <taxon>Aves</taxon>
        <taxon>Neognathae</taxon>
        <taxon>Neoaves</taxon>
        <taxon>Telluraves</taxon>
        <taxon>Strigiformes</taxon>
        <taxon>Strigidae</taxon>
        <taxon>Bubo</taxon>
    </lineage>
</organism>
<keyword evidence="4" id="KW-1185">Reference proteome</keyword>
<reference evidence="3" key="1">
    <citation type="submission" date="2025-08" db="UniProtKB">
        <authorList>
            <consortium name="Ensembl"/>
        </authorList>
    </citation>
    <scope>IDENTIFICATION</scope>
</reference>
<proteinExistence type="predicted"/>
<dbReference type="InterPro" id="IPR026321">
    <property type="entry name" value="CC134"/>
</dbReference>
<evidence type="ECO:0000256" key="1">
    <source>
        <dbReference type="SAM" id="MobiDB-lite"/>
    </source>
</evidence>
<evidence type="ECO:0000313" key="3">
    <source>
        <dbReference type="Ensembl" id="ENSBOBP00000001859.1"/>
    </source>
</evidence>
<feature type="chain" id="PRO_5034939117" description="Interferon gamma" evidence="2">
    <location>
        <begin position="26"/>
        <end position="112"/>
    </location>
</feature>
<dbReference type="PANTHER" id="PTHR14735">
    <property type="entry name" value="COILED-COIL DOMAIN-CONTAINING PROTEIN 134"/>
    <property type="match status" value="1"/>
</dbReference>
<accession>A0A8C0EIE8</accession>
<keyword evidence="2" id="KW-0732">Signal</keyword>
<dbReference type="Proteomes" id="UP000694567">
    <property type="component" value="Unplaced"/>
</dbReference>
<dbReference type="Pfam" id="PF15002">
    <property type="entry name" value="ERK-JNK_inhib"/>
    <property type="match status" value="1"/>
</dbReference>
<feature type="signal peptide" evidence="2">
    <location>
        <begin position="1"/>
        <end position="25"/>
    </location>
</feature>
<sequence length="112" mass="13062">MDFLFICPFLLALLLSRGSFHAGGALDGSADKKLFEVKRKDQMNALKNLIELNDVNQQYKIIDIMLKGLFKFFPSADTFQKALREEEKRRKKEEKRKEIRKGPRISRSQSEL</sequence>
<evidence type="ECO:0000256" key="2">
    <source>
        <dbReference type="SAM" id="SignalP"/>
    </source>
</evidence>
<evidence type="ECO:0000313" key="4">
    <source>
        <dbReference type="Proteomes" id="UP000694567"/>
    </source>
</evidence>